<dbReference type="SUPFAM" id="SSF51621">
    <property type="entry name" value="Phosphoenolpyruvate/pyruvate domain"/>
    <property type="match status" value="1"/>
</dbReference>
<dbReference type="EMBL" id="JAVRRD010000003">
    <property type="protein sequence ID" value="KAK5061333.1"/>
    <property type="molecule type" value="Genomic_DNA"/>
</dbReference>
<reference evidence="2 3" key="1">
    <citation type="submission" date="2023-08" db="EMBL/GenBank/DDBJ databases">
        <title>Black Yeasts Isolated from many extreme environments.</title>
        <authorList>
            <person name="Coleine C."/>
            <person name="Stajich J.E."/>
            <person name="Selbmann L."/>
        </authorList>
    </citation>
    <scope>NUCLEOTIDE SEQUENCE [LARGE SCALE GENOMIC DNA]</scope>
    <source>
        <strain evidence="2 3">CCFEE 5792</strain>
    </source>
</reference>
<dbReference type="InterPro" id="IPR040442">
    <property type="entry name" value="Pyrv_kinase-like_dom_sf"/>
</dbReference>
<protein>
    <recommendedName>
        <fullName evidence="4">Carboxyphosphonoenolpyruvate phosphonomutase</fullName>
    </recommendedName>
</protein>
<dbReference type="CDD" id="cd00377">
    <property type="entry name" value="ICL_PEPM"/>
    <property type="match status" value="1"/>
</dbReference>
<evidence type="ECO:0000256" key="1">
    <source>
        <dbReference type="ARBA" id="ARBA00001050"/>
    </source>
</evidence>
<dbReference type="Pfam" id="PF13714">
    <property type="entry name" value="PEP_mutase"/>
    <property type="match status" value="1"/>
</dbReference>
<dbReference type="PANTHER" id="PTHR42905">
    <property type="entry name" value="PHOSPHOENOLPYRUVATE CARBOXYLASE"/>
    <property type="match status" value="1"/>
</dbReference>
<dbReference type="RefSeq" id="XP_064710430.1">
    <property type="nucleotide sequence ID" value="XM_064851427.1"/>
</dbReference>
<dbReference type="PROSITE" id="PS00161">
    <property type="entry name" value="ISOCITRATE_LYASE"/>
    <property type="match status" value="1"/>
</dbReference>
<dbReference type="InterPro" id="IPR015813">
    <property type="entry name" value="Pyrv/PenolPyrv_kinase-like_dom"/>
</dbReference>
<accession>A0AAV9NMC9</accession>
<evidence type="ECO:0008006" key="4">
    <source>
        <dbReference type="Google" id="ProtNLM"/>
    </source>
</evidence>
<proteinExistence type="predicted"/>
<dbReference type="GO" id="GO:0046421">
    <property type="term" value="F:methylisocitrate lyase activity"/>
    <property type="evidence" value="ECO:0007669"/>
    <property type="project" value="UniProtKB-EC"/>
</dbReference>
<sequence>MEDTPAANLRRMLLGESIIVVPGIYDGYTARLALAAGFDVLYMTGAGTSMSRLGMADLGMATMNEMADNASMIAGINRSIPLIADADTGYGGPLMVRRTVQEYIKGGVASLHLEDQVQTKRCGHLANKELVDEDVFISRIRAASLARDQMPHGDIVLIARTDALESLGYDAAVGRLKKAIAAGADVALMEALTSIEQMKAICHDLAPTPVILNAVPGGKTPDLTAKEAEQMGFKMIVFPTLALAPVHEAVLGAAKYLKDNGKVRATDILAKGPRALFEVCGLSELIAFDISAGSQAFQSNA</sequence>
<evidence type="ECO:0000313" key="2">
    <source>
        <dbReference type="EMBL" id="KAK5061333.1"/>
    </source>
</evidence>
<dbReference type="Proteomes" id="UP001358417">
    <property type="component" value="Unassembled WGS sequence"/>
</dbReference>
<comment type="caution">
    <text evidence="2">The sequence shown here is derived from an EMBL/GenBank/DDBJ whole genome shotgun (WGS) entry which is preliminary data.</text>
</comment>
<dbReference type="PANTHER" id="PTHR42905:SF2">
    <property type="entry name" value="PHOSPHOENOLPYRUVATE CARBOXYLASE FAMILY PROTEIN"/>
    <property type="match status" value="1"/>
</dbReference>
<comment type="catalytic activity">
    <reaction evidence="1">
        <text>(2S,3R)-3-hydroxybutane-1,2,3-tricarboxylate = pyruvate + succinate</text>
        <dbReference type="Rhea" id="RHEA:16809"/>
        <dbReference type="ChEBI" id="CHEBI:15361"/>
        <dbReference type="ChEBI" id="CHEBI:30031"/>
        <dbReference type="ChEBI" id="CHEBI:57429"/>
        <dbReference type="EC" id="4.1.3.30"/>
    </reaction>
</comment>
<dbReference type="AlphaFoldDB" id="A0AAV9NMC9"/>
<organism evidence="2 3">
    <name type="scientific">Exophiala bonariae</name>
    <dbReference type="NCBI Taxonomy" id="1690606"/>
    <lineage>
        <taxon>Eukaryota</taxon>
        <taxon>Fungi</taxon>
        <taxon>Dikarya</taxon>
        <taxon>Ascomycota</taxon>
        <taxon>Pezizomycotina</taxon>
        <taxon>Eurotiomycetes</taxon>
        <taxon>Chaetothyriomycetidae</taxon>
        <taxon>Chaetothyriales</taxon>
        <taxon>Herpotrichiellaceae</taxon>
        <taxon>Exophiala</taxon>
    </lineage>
</organism>
<keyword evidence="3" id="KW-1185">Reference proteome</keyword>
<evidence type="ECO:0000313" key="3">
    <source>
        <dbReference type="Proteomes" id="UP001358417"/>
    </source>
</evidence>
<dbReference type="GeneID" id="89976040"/>
<gene>
    <name evidence="2" type="ORF">LTR84_007875</name>
</gene>
<dbReference type="InterPro" id="IPR018523">
    <property type="entry name" value="Isocitrate_lyase_ph_CS"/>
</dbReference>
<dbReference type="Gene3D" id="3.20.20.60">
    <property type="entry name" value="Phosphoenolpyruvate-binding domains"/>
    <property type="match status" value="1"/>
</dbReference>
<name>A0AAV9NMC9_9EURO</name>
<dbReference type="InterPro" id="IPR039556">
    <property type="entry name" value="ICL/PEPM"/>
</dbReference>